<sequence>MNNTGMHSSPPEHHSDNISQLMDYTINSAKKLLDTINPSSRSDGNPQASNGCALPNCCESLQGEMRSEANACGLCHKNDMRDFGNIGEVLYALAMGNLWNMSGKSNLEASAVQASENSGTGQTSKNSRSVPVCRKQPSVERSIPVHRKAAPEQKDLEMLYATNVNLGTARDRSPSRLEAKGDACASSKAQKTSPCQKAEVTTARAVSFTNIKAGMRWPKNIQAGDSTSSKTPCVDVGKGLTIVNATNVYINFIRGEAEGTSTSSRGALHYDEPSTKESQMSGDIGATNASGGATPLHTAKCRTARSRSHQSNMNSELLVSPATDPRLRTPESEKRRFNSVKWGPGHEVQTIVKSKRSSALEDENMRTARSDVPICCSDEPMKFDATFKLKGHKYGVSHRLTIEADLLGPNLAKLSLNGRPCRI</sequence>
<evidence type="ECO:0000313" key="2">
    <source>
        <dbReference type="EMBL" id="KAK5964625.1"/>
    </source>
</evidence>
<dbReference type="Proteomes" id="UP001331761">
    <property type="component" value="Unassembled WGS sequence"/>
</dbReference>
<reference evidence="2 3" key="1">
    <citation type="submission" date="2019-10" db="EMBL/GenBank/DDBJ databases">
        <title>Assembly and Annotation for the nematode Trichostrongylus colubriformis.</title>
        <authorList>
            <person name="Martin J."/>
        </authorList>
    </citation>
    <scope>NUCLEOTIDE SEQUENCE [LARGE SCALE GENOMIC DNA]</scope>
    <source>
        <strain evidence="2">G859</strain>
        <tissue evidence="2">Whole worm</tissue>
    </source>
</reference>
<feature type="region of interest" description="Disordered" evidence="1">
    <location>
        <begin position="170"/>
        <end position="195"/>
    </location>
</feature>
<evidence type="ECO:0000313" key="3">
    <source>
        <dbReference type="Proteomes" id="UP001331761"/>
    </source>
</evidence>
<organism evidence="2 3">
    <name type="scientific">Trichostrongylus colubriformis</name>
    <name type="common">Black scour worm</name>
    <dbReference type="NCBI Taxonomy" id="6319"/>
    <lineage>
        <taxon>Eukaryota</taxon>
        <taxon>Metazoa</taxon>
        <taxon>Ecdysozoa</taxon>
        <taxon>Nematoda</taxon>
        <taxon>Chromadorea</taxon>
        <taxon>Rhabditida</taxon>
        <taxon>Rhabditina</taxon>
        <taxon>Rhabditomorpha</taxon>
        <taxon>Strongyloidea</taxon>
        <taxon>Trichostrongylidae</taxon>
        <taxon>Trichostrongylus</taxon>
    </lineage>
</organism>
<keyword evidence="3" id="KW-1185">Reference proteome</keyword>
<feature type="compositionally biased region" description="Basic and acidic residues" evidence="1">
    <location>
        <begin position="170"/>
        <end position="181"/>
    </location>
</feature>
<feature type="region of interest" description="Disordered" evidence="1">
    <location>
        <begin position="110"/>
        <end position="150"/>
    </location>
</feature>
<accession>A0AAN8EUQ4</accession>
<feature type="region of interest" description="Disordered" evidence="1">
    <location>
        <begin position="260"/>
        <end position="281"/>
    </location>
</feature>
<protein>
    <submittedName>
        <fullName evidence="2">Uncharacterized protein</fullName>
    </submittedName>
</protein>
<feature type="compositionally biased region" description="Polar residues" evidence="1">
    <location>
        <begin position="110"/>
        <end position="129"/>
    </location>
</feature>
<evidence type="ECO:0000256" key="1">
    <source>
        <dbReference type="SAM" id="MobiDB-lite"/>
    </source>
</evidence>
<proteinExistence type="predicted"/>
<name>A0AAN8EUQ4_TRICO</name>
<comment type="caution">
    <text evidence="2">The sequence shown here is derived from an EMBL/GenBank/DDBJ whole genome shotgun (WGS) entry which is preliminary data.</text>
</comment>
<dbReference type="AlphaFoldDB" id="A0AAN8EUQ4"/>
<dbReference type="EMBL" id="WIXE01025553">
    <property type="protein sequence ID" value="KAK5964625.1"/>
    <property type="molecule type" value="Genomic_DNA"/>
</dbReference>
<gene>
    <name evidence="2" type="ORF">GCK32_008267</name>
</gene>